<organism evidence="1">
    <name type="scientific">viral metagenome</name>
    <dbReference type="NCBI Taxonomy" id="1070528"/>
    <lineage>
        <taxon>unclassified sequences</taxon>
        <taxon>metagenomes</taxon>
        <taxon>organismal metagenomes</taxon>
    </lineage>
</organism>
<proteinExistence type="predicted"/>
<accession>A0A6C0BYT7</accession>
<reference evidence="1" key="1">
    <citation type="journal article" date="2020" name="Nature">
        <title>Giant virus diversity and host interactions through global metagenomics.</title>
        <authorList>
            <person name="Schulz F."/>
            <person name="Roux S."/>
            <person name="Paez-Espino D."/>
            <person name="Jungbluth S."/>
            <person name="Walsh D.A."/>
            <person name="Denef V.J."/>
            <person name="McMahon K.D."/>
            <person name="Konstantinidis K.T."/>
            <person name="Eloe-Fadrosh E.A."/>
            <person name="Kyrpides N.C."/>
            <person name="Woyke T."/>
        </authorList>
    </citation>
    <scope>NUCLEOTIDE SEQUENCE</scope>
    <source>
        <strain evidence="1">GVMAG-M-3300020182-33</strain>
    </source>
</reference>
<dbReference type="AlphaFoldDB" id="A0A6C0BYT7"/>
<name>A0A6C0BYT7_9ZZZZ</name>
<evidence type="ECO:0000313" key="1">
    <source>
        <dbReference type="EMBL" id="QHS97565.1"/>
    </source>
</evidence>
<protein>
    <submittedName>
        <fullName evidence="1">Uncharacterized protein</fullName>
    </submittedName>
</protein>
<dbReference type="EMBL" id="MN739300">
    <property type="protein sequence ID" value="QHS97565.1"/>
    <property type="molecule type" value="Genomic_DNA"/>
</dbReference>
<sequence length="144" mass="15778">MQIVLIIDNLLVLYGLHIIPSPRRIIDGAVFIGCLGKDSPRQGRCSPESMTTALPCESRLLKKVYPRVCECRNTGSLDIPWPCSTMQTLRLSFALSSFLLLRNTDPRGEGSTGASGDALEPTKHDAVIAGVVAQQKNRVRSWTL</sequence>